<dbReference type="EMBL" id="CAJNDS010000568">
    <property type="protein sequence ID" value="CAE7219088.1"/>
    <property type="molecule type" value="Genomic_DNA"/>
</dbReference>
<name>A0A812K204_9DINO</name>
<dbReference type="AlphaFoldDB" id="A0A812K204"/>
<reference evidence="1" key="1">
    <citation type="submission" date="2021-02" db="EMBL/GenBank/DDBJ databases">
        <authorList>
            <person name="Dougan E. K."/>
            <person name="Rhodes N."/>
            <person name="Thang M."/>
            <person name="Chan C."/>
        </authorList>
    </citation>
    <scope>NUCLEOTIDE SEQUENCE</scope>
</reference>
<accession>A0A812K204</accession>
<evidence type="ECO:0000313" key="1">
    <source>
        <dbReference type="EMBL" id="CAE7219088.1"/>
    </source>
</evidence>
<protein>
    <submittedName>
        <fullName evidence="1">Uncharacterized protein</fullName>
    </submittedName>
</protein>
<evidence type="ECO:0000313" key="2">
    <source>
        <dbReference type="Proteomes" id="UP000604046"/>
    </source>
</evidence>
<keyword evidence="2" id="KW-1185">Reference proteome</keyword>
<gene>
    <name evidence="1" type="ORF">SNAT2548_LOCUS7914</name>
</gene>
<dbReference type="Proteomes" id="UP000604046">
    <property type="component" value="Unassembled WGS sequence"/>
</dbReference>
<comment type="caution">
    <text evidence="1">The sequence shown here is derived from an EMBL/GenBank/DDBJ whole genome shotgun (WGS) entry which is preliminary data.</text>
</comment>
<proteinExistence type="predicted"/>
<sequence length="323" mass="36166">MVFAVSSQFQGAQMECEGLAKMRLCAPGELCPPAEHYQLRYMQPGLYAHPCGEVLRLAREASTALFKRRAAGAARRARLPTLIHVGCKDLSNDRTKPFYAALFGNRSDLSDPCLEAVMVEANPDVAALLEERLREYFSDFSCRRRVLSAAVCAADAEASFFSLSEQVHTKYSVQELGGVKRWDSWGTLNLNFLLQNLADILARRISDGSDGRRIQVEDLMPFIQERTVTCISPGSLLQKEGLEPSFVDMLFLDTQDALRMLSAFLALGLRPAILRFHWAWDQRQIADQGYATEVSEAVAFLASESYHLYQFGEFFVALRASET</sequence>
<organism evidence="1 2">
    <name type="scientific">Symbiodinium natans</name>
    <dbReference type="NCBI Taxonomy" id="878477"/>
    <lineage>
        <taxon>Eukaryota</taxon>
        <taxon>Sar</taxon>
        <taxon>Alveolata</taxon>
        <taxon>Dinophyceae</taxon>
        <taxon>Suessiales</taxon>
        <taxon>Symbiodiniaceae</taxon>
        <taxon>Symbiodinium</taxon>
    </lineage>
</organism>